<dbReference type="Gene3D" id="3.40.50.2000">
    <property type="entry name" value="Glycogen Phosphorylase B"/>
    <property type="match status" value="2"/>
</dbReference>
<dbReference type="GO" id="GO:0016757">
    <property type="term" value="F:glycosyltransferase activity"/>
    <property type="evidence" value="ECO:0007669"/>
    <property type="project" value="InterPro"/>
</dbReference>
<keyword evidence="3" id="KW-0808">Transferase</keyword>
<organism evidence="3 4">
    <name type="scientific">Sulfurihydrogenibium azorense (strain DSM 15241 / OCM 825 / Az-Fu1)</name>
    <dbReference type="NCBI Taxonomy" id="204536"/>
    <lineage>
        <taxon>Bacteria</taxon>
        <taxon>Pseudomonadati</taxon>
        <taxon>Aquificota</taxon>
        <taxon>Aquificia</taxon>
        <taxon>Aquificales</taxon>
        <taxon>Hydrogenothermaceae</taxon>
        <taxon>Sulfurihydrogenibium</taxon>
    </lineage>
</organism>
<feature type="domain" description="Glycosyltransferase subfamily 4-like N-terminal" evidence="2">
    <location>
        <begin position="12"/>
        <end position="168"/>
    </location>
</feature>
<name>C1DVI7_SULAA</name>
<dbReference type="STRING" id="204536.SULAZ_1153"/>
<dbReference type="PANTHER" id="PTHR12526:SF638">
    <property type="entry name" value="SPORE COAT PROTEIN SA"/>
    <property type="match status" value="1"/>
</dbReference>
<dbReference type="SUPFAM" id="SSF53756">
    <property type="entry name" value="UDP-Glycosyltransferase/glycogen phosphorylase"/>
    <property type="match status" value="1"/>
</dbReference>
<dbReference type="Proteomes" id="UP000001369">
    <property type="component" value="Chromosome"/>
</dbReference>
<dbReference type="CDD" id="cd03801">
    <property type="entry name" value="GT4_PimA-like"/>
    <property type="match status" value="1"/>
</dbReference>
<dbReference type="Pfam" id="PF13439">
    <property type="entry name" value="Glyco_transf_4"/>
    <property type="match status" value="1"/>
</dbReference>
<dbReference type="AlphaFoldDB" id="C1DVI7"/>
<dbReference type="PANTHER" id="PTHR12526">
    <property type="entry name" value="GLYCOSYLTRANSFERASE"/>
    <property type="match status" value="1"/>
</dbReference>
<reference evidence="3 4" key="1">
    <citation type="journal article" date="2009" name="J. Bacteriol.">
        <title>Complete and draft genome sequences of six members of the Aquificales.</title>
        <authorList>
            <person name="Reysenbach A.L."/>
            <person name="Hamamura N."/>
            <person name="Podar M."/>
            <person name="Griffiths E."/>
            <person name="Ferreira S."/>
            <person name="Hochstein R."/>
            <person name="Heidelberg J."/>
            <person name="Johnson J."/>
            <person name="Mead D."/>
            <person name="Pohorille A."/>
            <person name="Sarmiento M."/>
            <person name="Schweighofer K."/>
            <person name="Seshadri R."/>
            <person name="Voytek M.A."/>
        </authorList>
    </citation>
    <scope>NUCLEOTIDE SEQUENCE [LARGE SCALE GENOMIC DNA]</scope>
    <source>
        <strain evidence="4">Az-Fu1 / DSM 15241 / OCM 825</strain>
    </source>
</reference>
<evidence type="ECO:0000313" key="3">
    <source>
        <dbReference type="EMBL" id="ACN98924.1"/>
    </source>
</evidence>
<evidence type="ECO:0000259" key="1">
    <source>
        <dbReference type="Pfam" id="PF00534"/>
    </source>
</evidence>
<dbReference type="HOGENOM" id="CLU_009583_0_4_0"/>
<dbReference type="InterPro" id="IPR001296">
    <property type="entry name" value="Glyco_trans_1"/>
</dbReference>
<dbReference type="KEGG" id="saf:SULAZ_1153"/>
<sequence length="365" mass="41446">MKVLQVVDGTGWGGTKEQVYLTTRELKKLGVDVHIALNFEYNQMIEKLKPYDVSIHFFEENKPNARYRWSNYKRLIEIIKNNDFDIVVANSPKAMDYVNIAYLFLKQKPKLVAVRRSGRVPSFISKHLKYSKSDKIVVVSKQVADILKENNFFPEKLVVIESGIDLERFKPYPEEKLKLRESLNLPKDYKIFINVANWQLQVKAQDKLIQAFSMLKCDNCLLLLVGLDTDKYALQYAEKFGVKDKVIGLGFRSDVPDLLNASDFFVLSSNLEGIAGALLQAMATGKVCLSTLAGGIGEYLVDGYNGFAVDIGDVEAMAKKMEIMLNLSTKEYETISKRAVETARNYSIENTAQKYIKLFKELTNG</sequence>
<dbReference type="eggNOG" id="COG0438">
    <property type="taxonomic scope" value="Bacteria"/>
</dbReference>
<feature type="domain" description="Glycosyl transferase family 1" evidence="1">
    <location>
        <begin position="178"/>
        <end position="339"/>
    </location>
</feature>
<gene>
    <name evidence="3" type="ordered locus">SULAZ_1153</name>
</gene>
<accession>C1DVI7</accession>
<evidence type="ECO:0000259" key="2">
    <source>
        <dbReference type="Pfam" id="PF13439"/>
    </source>
</evidence>
<evidence type="ECO:0000313" key="4">
    <source>
        <dbReference type="Proteomes" id="UP000001369"/>
    </source>
</evidence>
<dbReference type="RefSeq" id="WP_012674244.1">
    <property type="nucleotide sequence ID" value="NC_012438.1"/>
</dbReference>
<dbReference type="InterPro" id="IPR028098">
    <property type="entry name" value="Glyco_trans_4-like_N"/>
</dbReference>
<dbReference type="EMBL" id="CP001229">
    <property type="protein sequence ID" value="ACN98924.1"/>
    <property type="molecule type" value="Genomic_DNA"/>
</dbReference>
<protein>
    <submittedName>
        <fullName evidence="3">Glucosyl transferase I</fullName>
    </submittedName>
</protein>
<keyword evidence="4" id="KW-1185">Reference proteome</keyword>
<dbReference type="CAZy" id="GT4">
    <property type="family name" value="Glycosyltransferase Family 4"/>
</dbReference>
<dbReference type="Pfam" id="PF00534">
    <property type="entry name" value="Glycos_transf_1"/>
    <property type="match status" value="1"/>
</dbReference>
<proteinExistence type="predicted"/>
<dbReference type="OrthoDB" id="3199616at2"/>